<comment type="caution">
    <text evidence="2">The sequence shown here is derived from an EMBL/GenBank/DDBJ whole genome shotgun (WGS) entry which is preliminary data.</text>
</comment>
<reference evidence="2 3" key="1">
    <citation type="submission" date="2021-03" db="EMBL/GenBank/DDBJ databases">
        <title>Sneathiella sp. CAU 1612 isolated from Kang Won-do.</title>
        <authorList>
            <person name="Kim W."/>
        </authorList>
    </citation>
    <scope>NUCLEOTIDE SEQUENCE [LARGE SCALE GENOMIC DNA]</scope>
    <source>
        <strain evidence="2 3">CAU 1612</strain>
    </source>
</reference>
<dbReference type="Pfam" id="PF00535">
    <property type="entry name" value="Glycos_transf_2"/>
    <property type="match status" value="1"/>
</dbReference>
<dbReference type="SUPFAM" id="SSF53448">
    <property type="entry name" value="Nucleotide-diphospho-sugar transferases"/>
    <property type="match status" value="1"/>
</dbReference>
<gene>
    <name evidence="2" type="ORF">J0X12_03450</name>
</gene>
<dbReference type="InterPro" id="IPR029044">
    <property type="entry name" value="Nucleotide-diphossugar_trans"/>
</dbReference>
<dbReference type="InterPro" id="IPR001173">
    <property type="entry name" value="Glyco_trans_2-like"/>
</dbReference>
<dbReference type="PANTHER" id="PTHR22916:SF3">
    <property type="entry name" value="UDP-GLCNAC:BETAGAL BETA-1,3-N-ACETYLGLUCOSAMINYLTRANSFERASE-LIKE PROTEIN 1"/>
    <property type="match status" value="1"/>
</dbReference>
<evidence type="ECO:0000259" key="1">
    <source>
        <dbReference type="Pfam" id="PF00535"/>
    </source>
</evidence>
<evidence type="ECO:0000313" key="3">
    <source>
        <dbReference type="Proteomes" id="UP000664761"/>
    </source>
</evidence>
<sequence length="325" mass="36378">MSTETISVVIPAYNSSATICETVDSVLNQTRVPDEIIVVDDCGPDDVVAALGGRMGRVKYIRHERNKGVGGARNTGFLASTGSLVAFLDADDVYFPQFIEIGARLLSERPDVSLCFGAFHSAYDHQFSDIKDRSIPISPDVRFYRPEEILPAYLYDATSPLINFGIVRRQAIEKILKDGLVFDPTIKLTVDFNYLLELFLQFNLVTIENPCGIWRLRPNSMSQDQLALWESRVDSLKAVLETSSAKSSSPRARKLLRNNQHASVRYCGKILAKSGRRMQAIKVLAKEFRDCPSLKTLALLILIALGISYRKQEQNSDDWRGSIIK</sequence>
<organism evidence="2 3">
    <name type="scientific">Sneathiella sedimenti</name>
    <dbReference type="NCBI Taxonomy" id="2816034"/>
    <lineage>
        <taxon>Bacteria</taxon>
        <taxon>Pseudomonadati</taxon>
        <taxon>Pseudomonadota</taxon>
        <taxon>Alphaproteobacteria</taxon>
        <taxon>Sneathiellales</taxon>
        <taxon>Sneathiellaceae</taxon>
        <taxon>Sneathiella</taxon>
    </lineage>
</organism>
<evidence type="ECO:0000313" key="2">
    <source>
        <dbReference type="EMBL" id="MBO0332653.1"/>
    </source>
</evidence>
<dbReference type="Proteomes" id="UP000664761">
    <property type="component" value="Unassembled WGS sequence"/>
</dbReference>
<accession>A0ABS3F2C5</accession>
<dbReference type="PANTHER" id="PTHR22916">
    <property type="entry name" value="GLYCOSYLTRANSFERASE"/>
    <property type="match status" value="1"/>
</dbReference>
<protein>
    <submittedName>
        <fullName evidence="2">Glycosyltransferase family 2 protein</fullName>
    </submittedName>
</protein>
<feature type="domain" description="Glycosyltransferase 2-like" evidence="1">
    <location>
        <begin position="7"/>
        <end position="127"/>
    </location>
</feature>
<proteinExistence type="predicted"/>
<dbReference type="RefSeq" id="WP_207042290.1">
    <property type="nucleotide sequence ID" value="NZ_JAFLNC010000001.1"/>
</dbReference>
<dbReference type="Gene3D" id="3.90.550.10">
    <property type="entry name" value="Spore Coat Polysaccharide Biosynthesis Protein SpsA, Chain A"/>
    <property type="match status" value="1"/>
</dbReference>
<dbReference type="CDD" id="cd00761">
    <property type="entry name" value="Glyco_tranf_GTA_type"/>
    <property type="match status" value="1"/>
</dbReference>
<dbReference type="EMBL" id="JAFLNC010000001">
    <property type="protein sequence ID" value="MBO0332653.1"/>
    <property type="molecule type" value="Genomic_DNA"/>
</dbReference>
<name>A0ABS3F2C5_9PROT</name>
<keyword evidence="3" id="KW-1185">Reference proteome</keyword>